<organism evidence="1 2">
    <name type="scientific">Clostridium innocuum</name>
    <dbReference type="NCBI Taxonomy" id="1522"/>
    <lineage>
        <taxon>Bacteria</taxon>
        <taxon>Bacillati</taxon>
        <taxon>Bacillota</taxon>
        <taxon>Clostridia</taxon>
        <taxon>Eubacteriales</taxon>
        <taxon>Clostridiaceae</taxon>
        <taxon>Clostridium</taxon>
    </lineage>
</organism>
<name>A0AAP9SEQ1_CLOIN</name>
<evidence type="ECO:0000313" key="2">
    <source>
        <dbReference type="Proteomes" id="UP000503330"/>
    </source>
</evidence>
<dbReference type="Proteomes" id="UP000503330">
    <property type="component" value="Chromosome"/>
</dbReference>
<evidence type="ECO:0000313" key="1">
    <source>
        <dbReference type="EMBL" id="QJA01996.1"/>
    </source>
</evidence>
<reference evidence="1 2" key="1">
    <citation type="submission" date="2020-02" db="EMBL/GenBank/DDBJ databases">
        <authorList>
            <person name="Kociolek L.K."/>
            <person name="Ozer E.A."/>
        </authorList>
    </citation>
    <scope>NUCLEOTIDE SEQUENCE [LARGE SCALE GENOMIC DNA]</scope>
    <source>
        <strain evidence="1 2">ATCC 14501</strain>
    </source>
</reference>
<gene>
    <name evidence="1" type="ORF">G4D54_05935</name>
</gene>
<proteinExistence type="predicted"/>
<protein>
    <submittedName>
        <fullName evidence="1">Uncharacterized protein</fullName>
    </submittedName>
</protein>
<dbReference type="AlphaFoldDB" id="A0AAP9SEQ1"/>
<accession>A0AAP9SEQ1</accession>
<dbReference type="EMBL" id="CP048838">
    <property type="protein sequence ID" value="QJA01996.1"/>
    <property type="molecule type" value="Genomic_DNA"/>
</dbReference>
<sequence>MYTLKHKQKEISLRDKHRQSQDVASAFHTGTIQRGKDFFHNSMNFTVVFTAEYIRYGSQGIAFNQTAQGLHLQVWKIGFLFHENHA</sequence>
<dbReference type="RefSeq" id="WP_002608137.1">
    <property type="nucleotide sequence ID" value="NZ_JAJTIL010000008.1"/>
</dbReference>